<reference evidence="2 3" key="1">
    <citation type="submission" date="2017-02" db="EMBL/GenBank/DDBJ databases">
        <title>The new phylogeny of genus Mycobacterium.</title>
        <authorList>
            <person name="Tortoli E."/>
            <person name="Trovato A."/>
            <person name="Cirillo D.M."/>
        </authorList>
    </citation>
    <scope>NUCLEOTIDE SEQUENCE [LARGE SCALE GENOMIC DNA]</scope>
    <source>
        <strain evidence="2 3">IP1130001</strain>
    </source>
</reference>
<feature type="transmembrane region" description="Helical" evidence="1">
    <location>
        <begin position="39"/>
        <end position="56"/>
    </location>
</feature>
<keyword evidence="1" id="KW-0812">Transmembrane</keyword>
<dbReference type="RefSeq" id="WP_083010585.1">
    <property type="nucleotide sequence ID" value="NZ_CP060015.1"/>
</dbReference>
<keyword evidence="1" id="KW-0472">Membrane</keyword>
<dbReference type="Proteomes" id="UP000243140">
    <property type="component" value="Unassembled WGS sequence"/>
</dbReference>
<gene>
    <name evidence="2" type="ORF">BST29_11455</name>
</gene>
<accession>A0ABX3SSC3</accession>
<evidence type="ECO:0000256" key="1">
    <source>
        <dbReference type="SAM" id="Phobius"/>
    </source>
</evidence>
<keyword evidence="3" id="KW-1185">Reference proteome</keyword>
<protein>
    <submittedName>
        <fullName evidence="2">Uncharacterized protein</fullName>
    </submittedName>
</protein>
<keyword evidence="1" id="KW-1133">Transmembrane helix</keyword>
<proteinExistence type="predicted"/>
<evidence type="ECO:0000313" key="2">
    <source>
        <dbReference type="EMBL" id="ORA82856.1"/>
    </source>
</evidence>
<sequence length="94" mass="10167">MTVLAGIAALATAACVGYYFGRRAGSTPSTWRKRTGRIALGRLAISLLVLLTARRIRQGFRAGRMLPGAVPLWGLRVLAPLELLRGGVARMRSY</sequence>
<name>A0ABX3SSC3_MYCMA</name>
<evidence type="ECO:0000313" key="3">
    <source>
        <dbReference type="Proteomes" id="UP000243140"/>
    </source>
</evidence>
<dbReference type="EMBL" id="MVHV01000009">
    <property type="protein sequence ID" value="ORA82856.1"/>
    <property type="molecule type" value="Genomic_DNA"/>
</dbReference>
<comment type="caution">
    <text evidence="2">The sequence shown here is derived from an EMBL/GenBank/DDBJ whole genome shotgun (WGS) entry which is preliminary data.</text>
</comment>
<organism evidence="2 3">
    <name type="scientific">Mycobacterium malmoense</name>
    <dbReference type="NCBI Taxonomy" id="1780"/>
    <lineage>
        <taxon>Bacteria</taxon>
        <taxon>Bacillati</taxon>
        <taxon>Actinomycetota</taxon>
        <taxon>Actinomycetes</taxon>
        <taxon>Mycobacteriales</taxon>
        <taxon>Mycobacteriaceae</taxon>
        <taxon>Mycobacterium</taxon>
    </lineage>
</organism>